<evidence type="ECO:0000256" key="4">
    <source>
        <dbReference type="ARBA" id="ARBA00022968"/>
    </source>
</evidence>
<protein>
    <submittedName>
        <fullName evidence="9">Exostosin family protein</fullName>
    </submittedName>
</protein>
<feature type="domain" description="Exostosin GT47" evidence="8">
    <location>
        <begin position="116"/>
        <end position="385"/>
    </location>
</feature>
<keyword evidence="3" id="KW-0328">Glycosyltransferase</keyword>
<feature type="compositionally biased region" description="Polar residues" evidence="6">
    <location>
        <begin position="13"/>
        <end position="25"/>
    </location>
</feature>
<keyword evidence="4" id="KW-0735">Signal-anchor</keyword>
<dbReference type="GO" id="GO:0016757">
    <property type="term" value="F:glycosyltransferase activity"/>
    <property type="evidence" value="ECO:0007669"/>
    <property type="project" value="UniProtKB-KW"/>
</dbReference>
<name>A0A9N7MLJ8_STRHE</name>
<gene>
    <name evidence="9" type="ORF">SHERM_10106</name>
</gene>
<dbReference type="InterPro" id="IPR004263">
    <property type="entry name" value="Exostosin"/>
</dbReference>
<dbReference type="PANTHER" id="PTHR11062:SF378">
    <property type="entry name" value="EXOSTOSIN GT47 DOMAIN-CONTAINING PROTEIN"/>
    <property type="match status" value="1"/>
</dbReference>
<evidence type="ECO:0000256" key="6">
    <source>
        <dbReference type="SAM" id="MobiDB-lite"/>
    </source>
</evidence>
<dbReference type="OrthoDB" id="1924787at2759"/>
<evidence type="ECO:0000256" key="2">
    <source>
        <dbReference type="ARBA" id="ARBA00010271"/>
    </source>
</evidence>
<keyword evidence="7" id="KW-1133">Transmembrane helix</keyword>
<sequence length="435" mass="50076">MDITMSRKRAEISSPSDVLPQQNQPPAAERRGGRSNWFPLPSTAAIAHFHRRRFLSFRSAFLCLITFAVAAAFILYSSRFANSRFAWFGEAVQSGNVSGEAYHSPEVFKLDYAEMEREFKVYMYPEYDYGGPPIQSTISGKYASEAYFFKNIKESAFLTKDPEQAHLFFIPISCHRLHRKVSSYDEMGSIVQEYVKGLAQRYPYWNRTLGADHFFLTCHEIGVGATKKVRFLAKNAIRVVCSASYGTDFIPHKDVSLPLVIQPFSKPAGHEMHGRSILGYWAGYRNSKTRNKLVKRWGKDKELDIQNSTAYASGRMEKFYRSKFCICPVGSSVNSNRITMAIHYGCVPVILADHFHLPFSNVLDWSKFSVVVKERDIFNLKKILKARVGTSYRILHSNLLEVQKHFQWNAVPLKFDTFHMILHQLWLRRNVVKYV</sequence>
<comment type="subcellular location">
    <subcellularLocation>
        <location evidence="1">Golgi apparatus membrane</location>
        <topology evidence="1">Single-pass type II membrane protein</topology>
    </subcellularLocation>
</comment>
<accession>A0A9N7MLJ8</accession>
<dbReference type="Proteomes" id="UP001153555">
    <property type="component" value="Unassembled WGS sequence"/>
</dbReference>
<comment type="caution">
    <text evidence="9">The sequence shown here is derived from an EMBL/GenBank/DDBJ whole genome shotgun (WGS) entry which is preliminary data.</text>
</comment>
<evidence type="ECO:0000313" key="9">
    <source>
        <dbReference type="EMBL" id="CAA0807372.1"/>
    </source>
</evidence>
<dbReference type="GO" id="GO:0000139">
    <property type="term" value="C:Golgi membrane"/>
    <property type="evidence" value="ECO:0007669"/>
    <property type="project" value="UniProtKB-SubCell"/>
</dbReference>
<dbReference type="AlphaFoldDB" id="A0A9N7MLJ8"/>
<keyword evidence="10" id="KW-1185">Reference proteome</keyword>
<dbReference type="EMBL" id="CACSLK010001140">
    <property type="protein sequence ID" value="CAA0807372.1"/>
    <property type="molecule type" value="Genomic_DNA"/>
</dbReference>
<evidence type="ECO:0000256" key="7">
    <source>
        <dbReference type="SAM" id="Phobius"/>
    </source>
</evidence>
<dbReference type="Pfam" id="PF03016">
    <property type="entry name" value="Exostosin_GT47"/>
    <property type="match status" value="1"/>
</dbReference>
<dbReference type="InterPro" id="IPR040911">
    <property type="entry name" value="Exostosin_GT47"/>
</dbReference>
<keyword evidence="5" id="KW-0333">Golgi apparatus</keyword>
<reference evidence="9" key="1">
    <citation type="submission" date="2019-12" db="EMBL/GenBank/DDBJ databases">
        <authorList>
            <person name="Scholes J."/>
        </authorList>
    </citation>
    <scope>NUCLEOTIDE SEQUENCE</scope>
</reference>
<organism evidence="9 10">
    <name type="scientific">Striga hermonthica</name>
    <name type="common">Purple witchweed</name>
    <name type="synonym">Buchnera hermonthica</name>
    <dbReference type="NCBI Taxonomy" id="68872"/>
    <lineage>
        <taxon>Eukaryota</taxon>
        <taxon>Viridiplantae</taxon>
        <taxon>Streptophyta</taxon>
        <taxon>Embryophyta</taxon>
        <taxon>Tracheophyta</taxon>
        <taxon>Spermatophyta</taxon>
        <taxon>Magnoliopsida</taxon>
        <taxon>eudicotyledons</taxon>
        <taxon>Gunneridae</taxon>
        <taxon>Pentapetalae</taxon>
        <taxon>asterids</taxon>
        <taxon>lamiids</taxon>
        <taxon>Lamiales</taxon>
        <taxon>Orobanchaceae</taxon>
        <taxon>Buchnereae</taxon>
        <taxon>Striga</taxon>
    </lineage>
</organism>
<evidence type="ECO:0000256" key="3">
    <source>
        <dbReference type="ARBA" id="ARBA00022676"/>
    </source>
</evidence>
<feature type="region of interest" description="Disordered" evidence="6">
    <location>
        <begin position="1"/>
        <end position="35"/>
    </location>
</feature>
<comment type="similarity">
    <text evidence="2">Belongs to the glycosyltransferase 47 family.</text>
</comment>
<evidence type="ECO:0000256" key="1">
    <source>
        <dbReference type="ARBA" id="ARBA00004323"/>
    </source>
</evidence>
<evidence type="ECO:0000256" key="5">
    <source>
        <dbReference type="ARBA" id="ARBA00023034"/>
    </source>
</evidence>
<proteinExistence type="inferred from homology"/>
<feature type="transmembrane region" description="Helical" evidence="7">
    <location>
        <begin position="55"/>
        <end position="76"/>
    </location>
</feature>
<keyword evidence="3" id="KW-0808">Transferase</keyword>
<keyword evidence="7" id="KW-0472">Membrane</keyword>
<dbReference type="PANTHER" id="PTHR11062">
    <property type="entry name" value="EXOSTOSIN HEPARAN SULFATE GLYCOSYLTRANSFERASE -RELATED"/>
    <property type="match status" value="1"/>
</dbReference>
<evidence type="ECO:0000313" key="10">
    <source>
        <dbReference type="Proteomes" id="UP001153555"/>
    </source>
</evidence>
<keyword evidence="7" id="KW-0812">Transmembrane</keyword>
<evidence type="ECO:0000259" key="8">
    <source>
        <dbReference type="Pfam" id="PF03016"/>
    </source>
</evidence>